<evidence type="ECO:0000256" key="4">
    <source>
        <dbReference type="ARBA" id="ARBA00022927"/>
    </source>
</evidence>
<evidence type="ECO:0000313" key="6">
    <source>
        <dbReference type="EMBL" id="KAK2990197.1"/>
    </source>
</evidence>
<keyword evidence="7" id="KW-1185">Reference proteome</keyword>
<dbReference type="Gene3D" id="1.25.10.10">
    <property type="entry name" value="Leucine-rich Repeat Variant"/>
    <property type="match status" value="2"/>
</dbReference>
<protein>
    <submittedName>
        <fullName evidence="6">Uncharacterized protein</fullName>
    </submittedName>
</protein>
<comment type="caution">
    <text evidence="6">The sequence shown here is derived from an EMBL/GenBank/DDBJ whole genome shotgun (WGS) entry which is preliminary data.</text>
</comment>
<evidence type="ECO:0000256" key="2">
    <source>
        <dbReference type="ARBA" id="ARBA00022448"/>
    </source>
</evidence>
<dbReference type="SUPFAM" id="SSF48371">
    <property type="entry name" value="ARM repeat"/>
    <property type="match status" value="1"/>
</dbReference>
<dbReference type="EMBL" id="JAVXUO010000661">
    <property type="protein sequence ID" value="KAK2990197.1"/>
    <property type="molecule type" value="Genomic_DNA"/>
</dbReference>
<proteinExistence type="inferred from homology"/>
<evidence type="ECO:0000313" key="7">
    <source>
        <dbReference type="Proteomes" id="UP001187471"/>
    </source>
</evidence>
<sequence>MTSTTAQLGHPASMEVMRNPYEMGTTLINAKMVSMRSITYEYSPANEKKLSVHEATFKWQVRCPCETVALSGIIRHMLPTVVSAFYRATMSNRALGLASIAFESLEHVQVGVEHGAIPKLVHLLRSSDCDVAEQLLYTCVTQEMKKVLVDACWALSHLSDGANDRIQAVIDAGVCPQVMELLRLSVKQAYACLKAGGPRLTEAQPEWSEQICAVYVLLSCLPDATTLIKVYGLHNGLPLPSDRIASLDCIAICQE</sequence>
<dbReference type="Proteomes" id="UP001187471">
    <property type="component" value="Unassembled WGS sequence"/>
</dbReference>
<accession>A0AA88UV70</accession>
<reference evidence="6" key="1">
    <citation type="submission" date="2022-12" db="EMBL/GenBank/DDBJ databases">
        <title>Draft genome assemblies for two species of Escallonia (Escalloniales).</title>
        <authorList>
            <person name="Chanderbali A."/>
            <person name="Dervinis C."/>
            <person name="Anghel I."/>
            <person name="Soltis D."/>
            <person name="Soltis P."/>
            <person name="Zapata F."/>
        </authorList>
    </citation>
    <scope>NUCLEOTIDE SEQUENCE</scope>
    <source>
        <strain evidence="6">UCBG92.1500</strain>
        <tissue evidence="6">Leaf</tissue>
    </source>
</reference>
<keyword evidence="4" id="KW-0653">Protein transport</keyword>
<keyword evidence="2" id="KW-0813">Transport</keyword>
<dbReference type="GO" id="GO:0015031">
    <property type="term" value="P:protein transport"/>
    <property type="evidence" value="ECO:0007669"/>
    <property type="project" value="UniProtKB-KW"/>
</dbReference>
<dbReference type="InterPro" id="IPR000225">
    <property type="entry name" value="Armadillo"/>
</dbReference>
<dbReference type="PROSITE" id="PS50176">
    <property type="entry name" value="ARM_REPEAT"/>
    <property type="match status" value="1"/>
</dbReference>
<name>A0AA88UV70_9ASTE</name>
<organism evidence="6 7">
    <name type="scientific">Escallonia rubra</name>
    <dbReference type="NCBI Taxonomy" id="112253"/>
    <lineage>
        <taxon>Eukaryota</taxon>
        <taxon>Viridiplantae</taxon>
        <taxon>Streptophyta</taxon>
        <taxon>Embryophyta</taxon>
        <taxon>Tracheophyta</taxon>
        <taxon>Spermatophyta</taxon>
        <taxon>Magnoliopsida</taxon>
        <taxon>eudicotyledons</taxon>
        <taxon>Gunneridae</taxon>
        <taxon>Pentapetalae</taxon>
        <taxon>asterids</taxon>
        <taxon>campanulids</taxon>
        <taxon>Escalloniales</taxon>
        <taxon>Escalloniaceae</taxon>
        <taxon>Escallonia</taxon>
    </lineage>
</organism>
<evidence type="ECO:0000256" key="5">
    <source>
        <dbReference type="PROSITE-ProRule" id="PRU00259"/>
    </source>
</evidence>
<keyword evidence="3" id="KW-0677">Repeat</keyword>
<dbReference type="InterPro" id="IPR016024">
    <property type="entry name" value="ARM-type_fold"/>
</dbReference>
<dbReference type="AlphaFoldDB" id="A0AA88UV70"/>
<dbReference type="InterPro" id="IPR011989">
    <property type="entry name" value="ARM-like"/>
</dbReference>
<evidence type="ECO:0000256" key="1">
    <source>
        <dbReference type="ARBA" id="ARBA00010394"/>
    </source>
</evidence>
<evidence type="ECO:0000256" key="3">
    <source>
        <dbReference type="ARBA" id="ARBA00022737"/>
    </source>
</evidence>
<dbReference type="Pfam" id="PF00514">
    <property type="entry name" value="Arm"/>
    <property type="match status" value="1"/>
</dbReference>
<dbReference type="PANTHER" id="PTHR23316">
    <property type="entry name" value="IMPORTIN ALPHA"/>
    <property type="match status" value="1"/>
</dbReference>
<comment type="similarity">
    <text evidence="1">Belongs to the importin alpha family.</text>
</comment>
<gene>
    <name evidence="6" type="ORF">RJ640_014649</name>
</gene>
<feature type="repeat" description="ARM" evidence="5">
    <location>
        <begin position="115"/>
        <end position="173"/>
    </location>
</feature>